<dbReference type="HOGENOM" id="CLU_072689_0_0_1"/>
<dbReference type="InterPro" id="IPR036412">
    <property type="entry name" value="HAD-like_sf"/>
</dbReference>
<evidence type="ECO:0000313" key="2">
    <source>
        <dbReference type="EMBL" id="BAM81775.1"/>
    </source>
</evidence>
<gene>
    <name evidence="2" type="ORF">CYME_CMP136C</name>
</gene>
<dbReference type="Proteomes" id="UP000007014">
    <property type="component" value="Chromosome 16"/>
</dbReference>
<reference evidence="2 3" key="2">
    <citation type="journal article" date="2007" name="BMC Biol.">
        <title>A 100%-complete sequence reveals unusually simple genomic features in the hot-spring red alga Cyanidioschyzon merolae.</title>
        <authorList>
            <person name="Nozaki H."/>
            <person name="Takano H."/>
            <person name="Misumi O."/>
            <person name="Terasawa K."/>
            <person name="Matsuzaki M."/>
            <person name="Maruyama S."/>
            <person name="Nishida K."/>
            <person name="Yagisawa F."/>
            <person name="Yoshida Y."/>
            <person name="Fujiwara T."/>
            <person name="Takio S."/>
            <person name="Tamura K."/>
            <person name="Chung S.J."/>
            <person name="Nakamura S."/>
            <person name="Kuroiwa H."/>
            <person name="Tanaka K."/>
            <person name="Sato N."/>
            <person name="Kuroiwa T."/>
        </authorList>
    </citation>
    <scope>NUCLEOTIDE SEQUENCE [LARGE SCALE GENOMIC DNA]</scope>
    <source>
        <strain evidence="2 3">10D</strain>
    </source>
</reference>
<proteinExistence type="predicted"/>
<dbReference type="SUPFAM" id="SSF56784">
    <property type="entry name" value="HAD-like"/>
    <property type="match status" value="1"/>
</dbReference>
<dbReference type="EMBL" id="AP006498">
    <property type="protein sequence ID" value="BAM81775.1"/>
    <property type="molecule type" value="Genomic_DNA"/>
</dbReference>
<accession>M1V644</accession>
<dbReference type="OrthoDB" id="417952at2759"/>
<keyword evidence="3" id="KW-1185">Reference proteome</keyword>
<organism evidence="2 3">
    <name type="scientific">Cyanidioschyzon merolae (strain NIES-3377 / 10D)</name>
    <name type="common">Unicellular red alga</name>
    <dbReference type="NCBI Taxonomy" id="280699"/>
    <lineage>
        <taxon>Eukaryota</taxon>
        <taxon>Rhodophyta</taxon>
        <taxon>Bangiophyceae</taxon>
        <taxon>Cyanidiales</taxon>
        <taxon>Cyanidiaceae</taxon>
        <taxon>Cyanidioschyzon</taxon>
    </lineage>
</organism>
<dbReference type="RefSeq" id="XP_005537811.1">
    <property type="nucleotide sequence ID" value="XM_005537754.1"/>
</dbReference>
<dbReference type="GeneID" id="16996074"/>
<name>M1V644_CYAM1</name>
<feature type="compositionally biased region" description="Low complexity" evidence="1">
    <location>
        <begin position="86"/>
        <end position="97"/>
    </location>
</feature>
<reference evidence="2 3" key="1">
    <citation type="journal article" date="2004" name="Nature">
        <title>Genome sequence of the ultrasmall unicellular red alga Cyanidioschyzon merolae 10D.</title>
        <authorList>
            <person name="Matsuzaki M."/>
            <person name="Misumi O."/>
            <person name="Shin-i T."/>
            <person name="Maruyama S."/>
            <person name="Takahara M."/>
            <person name="Miyagishima S."/>
            <person name="Mori T."/>
            <person name="Nishida K."/>
            <person name="Yagisawa F."/>
            <person name="Nishida K."/>
            <person name="Yoshida Y."/>
            <person name="Nishimura Y."/>
            <person name="Nakao S."/>
            <person name="Kobayashi T."/>
            <person name="Momoyama Y."/>
            <person name="Higashiyama T."/>
            <person name="Minoda A."/>
            <person name="Sano M."/>
            <person name="Nomoto H."/>
            <person name="Oishi K."/>
            <person name="Hayashi H."/>
            <person name="Ohta F."/>
            <person name="Nishizaka S."/>
            <person name="Haga S."/>
            <person name="Miura S."/>
            <person name="Morishita T."/>
            <person name="Kabeya Y."/>
            <person name="Terasawa K."/>
            <person name="Suzuki Y."/>
            <person name="Ishii Y."/>
            <person name="Asakawa S."/>
            <person name="Takano H."/>
            <person name="Ohta N."/>
            <person name="Kuroiwa H."/>
            <person name="Tanaka K."/>
            <person name="Shimizu N."/>
            <person name="Sugano S."/>
            <person name="Sato N."/>
            <person name="Nozaki H."/>
            <person name="Ogasawara N."/>
            <person name="Kohara Y."/>
            <person name="Kuroiwa T."/>
        </authorList>
    </citation>
    <scope>NUCLEOTIDE SEQUENCE [LARGE SCALE GENOMIC DNA]</scope>
    <source>
        <strain evidence="2 3">10D</strain>
    </source>
</reference>
<dbReference type="OMA" id="WEMPVLI"/>
<dbReference type="Gramene" id="CMP136CT">
    <property type="protein sequence ID" value="CMP136CT"/>
    <property type="gene ID" value="CMP136C"/>
</dbReference>
<dbReference type="eggNOG" id="ENOG502QWNX">
    <property type="taxonomic scope" value="Eukaryota"/>
</dbReference>
<protein>
    <submittedName>
        <fullName evidence="2">Uncharacterized protein</fullName>
    </submittedName>
</protein>
<dbReference type="Gene3D" id="3.40.50.1000">
    <property type="entry name" value="HAD superfamily/HAD-like"/>
    <property type="match status" value="1"/>
</dbReference>
<dbReference type="InterPro" id="IPR023214">
    <property type="entry name" value="HAD_sf"/>
</dbReference>
<dbReference type="KEGG" id="cme:CYME_CMP136C"/>
<evidence type="ECO:0000256" key="1">
    <source>
        <dbReference type="SAM" id="MobiDB-lite"/>
    </source>
</evidence>
<dbReference type="AlphaFoldDB" id="M1V644"/>
<feature type="region of interest" description="Disordered" evidence="1">
    <location>
        <begin position="57"/>
        <end position="97"/>
    </location>
</feature>
<sequence length="348" mass="39023">MFSSGRAARFGEAPAGATSVYALDFDGVLCDSVEELSRCAYYAALVAFPAQLEAPRWTGHDSSRSASFTERGESPGKIATNPGLGAEDPSPAAAAAETARIPTISENIWQAVPPAWLLDKMRKLRPYIETGYESILLVRMLIEERLVSERAERRPRPLTVGEIAANWKSVLHDRLLRDWNIQPSFLIELFGTIRDAWIARDKSTWLSMNPIYPGVADALNMSQQPVYIVTTKQERFVKLILEHAGIRPGRIPPANVYGMDRKMTKIATIKEILRKEEERSQDSQRKVVVHLVEDRLETLEAATISLLGAPVTYHLATWGYNDPAQRARAEKHPFIDLLDLPSFTMKMH</sequence>
<evidence type="ECO:0000313" key="3">
    <source>
        <dbReference type="Proteomes" id="UP000007014"/>
    </source>
</evidence>